<sequence length="322" mass="33222">MRRWMVVCVTVLVLGAGCSDDPGGSSPPPPAPTTPSATSATHTPTPSATPAQHSGTLELLPRFSGQRAMRTVRHLADVIGPRLATGPGFRRAATYVEGRFAATGYSVHRQPFRVPAGDSWGVPVRAGRSSNVVATGLGFDPTAPYVVVGAHLDTVAVAPGAEDNASGVAVLLELAHVLRGFPQVVLVAFGGEEPRGPGDLHHFGSKAYVEQLTDELGINLRAMVSLDRVGVGTVVPLSSVGGTPAALRDRLADVADDLGIPTVVEHDSASDHESFADAGFLAARVGSTPYAGYHSAADVPAVVSPAQLGRVGDLLISWLRAS</sequence>
<dbReference type="SUPFAM" id="SSF53187">
    <property type="entry name" value="Zn-dependent exopeptidases"/>
    <property type="match status" value="1"/>
</dbReference>
<feature type="region of interest" description="Disordered" evidence="1">
    <location>
        <begin position="18"/>
        <end position="55"/>
    </location>
</feature>
<dbReference type="EMBL" id="BAABKM010000002">
    <property type="protein sequence ID" value="GAA4706090.1"/>
    <property type="molecule type" value="Genomic_DNA"/>
</dbReference>
<protein>
    <recommendedName>
        <fullName evidence="2">Peptidase M28 domain-containing protein</fullName>
    </recommendedName>
</protein>
<evidence type="ECO:0000313" key="3">
    <source>
        <dbReference type="EMBL" id="GAA4706090.1"/>
    </source>
</evidence>
<dbReference type="InterPro" id="IPR045175">
    <property type="entry name" value="M28_fam"/>
</dbReference>
<dbReference type="Gene3D" id="3.40.630.10">
    <property type="entry name" value="Zn peptidases"/>
    <property type="match status" value="1"/>
</dbReference>
<proteinExistence type="predicted"/>
<dbReference type="InterPro" id="IPR007484">
    <property type="entry name" value="Peptidase_M28"/>
</dbReference>
<dbReference type="RefSeq" id="WP_345521637.1">
    <property type="nucleotide sequence ID" value="NZ_BAABKM010000002.1"/>
</dbReference>
<accession>A0ABP8XG47</accession>
<feature type="compositionally biased region" description="Low complexity" evidence="1">
    <location>
        <begin position="34"/>
        <end position="51"/>
    </location>
</feature>
<gene>
    <name evidence="3" type="ORF">GCM10023349_25110</name>
</gene>
<dbReference type="PANTHER" id="PTHR12147:SF26">
    <property type="entry name" value="PEPTIDASE M28 DOMAIN-CONTAINING PROTEIN"/>
    <property type="match status" value="1"/>
</dbReference>
<keyword evidence="4" id="KW-1185">Reference proteome</keyword>
<dbReference type="PANTHER" id="PTHR12147">
    <property type="entry name" value="METALLOPEPTIDASE M28 FAMILY MEMBER"/>
    <property type="match status" value="1"/>
</dbReference>
<dbReference type="Proteomes" id="UP001499974">
    <property type="component" value="Unassembled WGS sequence"/>
</dbReference>
<name>A0ABP8XG47_9ACTN</name>
<comment type="caution">
    <text evidence="3">The sequence shown here is derived from an EMBL/GenBank/DDBJ whole genome shotgun (WGS) entry which is preliminary data.</text>
</comment>
<dbReference type="Pfam" id="PF04389">
    <property type="entry name" value="Peptidase_M28"/>
    <property type="match status" value="1"/>
</dbReference>
<evidence type="ECO:0000259" key="2">
    <source>
        <dbReference type="Pfam" id="PF04389"/>
    </source>
</evidence>
<reference evidence="4" key="1">
    <citation type="journal article" date="2019" name="Int. J. Syst. Evol. Microbiol.">
        <title>The Global Catalogue of Microorganisms (GCM) 10K type strain sequencing project: providing services to taxonomists for standard genome sequencing and annotation.</title>
        <authorList>
            <consortium name="The Broad Institute Genomics Platform"/>
            <consortium name="The Broad Institute Genome Sequencing Center for Infectious Disease"/>
            <person name="Wu L."/>
            <person name="Ma J."/>
        </authorList>
    </citation>
    <scope>NUCLEOTIDE SEQUENCE [LARGE SCALE GENOMIC DNA]</scope>
    <source>
        <strain evidence="4">JCM 18531</strain>
    </source>
</reference>
<organism evidence="3 4">
    <name type="scientific">Nocardioides conyzicola</name>
    <dbReference type="NCBI Taxonomy" id="1651781"/>
    <lineage>
        <taxon>Bacteria</taxon>
        <taxon>Bacillati</taxon>
        <taxon>Actinomycetota</taxon>
        <taxon>Actinomycetes</taxon>
        <taxon>Propionibacteriales</taxon>
        <taxon>Nocardioidaceae</taxon>
        <taxon>Nocardioides</taxon>
    </lineage>
</organism>
<evidence type="ECO:0000256" key="1">
    <source>
        <dbReference type="SAM" id="MobiDB-lite"/>
    </source>
</evidence>
<feature type="domain" description="Peptidase M28" evidence="2">
    <location>
        <begin position="131"/>
        <end position="317"/>
    </location>
</feature>
<dbReference type="PROSITE" id="PS51257">
    <property type="entry name" value="PROKAR_LIPOPROTEIN"/>
    <property type="match status" value="1"/>
</dbReference>
<evidence type="ECO:0000313" key="4">
    <source>
        <dbReference type="Proteomes" id="UP001499974"/>
    </source>
</evidence>